<dbReference type="PIRSF" id="PIRSF000189">
    <property type="entry name" value="D-aa_oxidase"/>
    <property type="match status" value="1"/>
</dbReference>
<keyword evidence="8" id="KW-1185">Reference proteome</keyword>
<keyword evidence="5" id="KW-0560">Oxidoreductase</keyword>
<reference evidence="7" key="1">
    <citation type="submission" date="2022-11" db="EMBL/GenBank/DDBJ databases">
        <authorList>
            <person name="Petersen C."/>
        </authorList>
    </citation>
    <scope>NUCLEOTIDE SEQUENCE</scope>
    <source>
        <strain evidence="7">IBT 23319</strain>
    </source>
</reference>
<dbReference type="GeneID" id="81379114"/>
<comment type="cofactor">
    <cofactor evidence="1">
        <name>FAD</name>
        <dbReference type="ChEBI" id="CHEBI:57692"/>
    </cofactor>
</comment>
<dbReference type="SUPFAM" id="SSF54373">
    <property type="entry name" value="FAD-linked reductases, C-terminal domain"/>
    <property type="match status" value="1"/>
</dbReference>
<accession>A0A9W9PE21</accession>
<organism evidence="7 8">
    <name type="scientific">Penicillium citrinum</name>
    <dbReference type="NCBI Taxonomy" id="5077"/>
    <lineage>
        <taxon>Eukaryota</taxon>
        <taxon>Fungi</taxon>
        <taxon>Dikarya</taxon>
        <taxon>Ascomycota</taxon>
        <taxon>Pezizomycotina</taxon>
        <taxon>Eurotiomycetes</taxon>
        <taxon>Eurotiomycetidae</taxon>
        <taxon>Eurotiales</taxon>
        <taxon>Aspergillaceae</taxon>
        <taxon>Penicillium</taxon>
    </lineage>
</organism>
<dbReference type="Gene3D" id="3.40.50.720">
    <property type="entry name" value="NAD(P)-binding Rossmann-like Domain"/>
    <property type="match status" value="1"/>
</dbReference>
<keyword evidence="4" id="KW-0274">FAD</keyword>
<evidence type="ECO:0000259" key="6">
    <source>
        <dbReference type="Pfam" id="PF01266"/>
    </source>
</evidence>
<evidence type="ECO:0000256" key="5">
    <source>
        <dbReference type="ARBA" id="ARBA00023002"/>
    </source>
</evidence>
<name>A0A9W9PE21_PENCI</name>
<dbReference type="PANTHER" id="PTHR11530">
    <property type="entry name" value="D-AMINO ACID OXIDASE"/>
    <property type="match status" value="1"/>
</dbReference>
<dbReference type="EMBL" id="JAPQKT010000001">
    <property type="protein sequence ID" value="KAJ5242700.1"/>
    <property type="molecule type" value="Genomic_DNA"/>
</dbReference>
<feature type="domain" description="FAD dependent oxidoreductase" evidence="6">
    <location>
        <begin position="33"/>
        <end position="357"/>
    </location>
</feature>
<dbReference type="Pfam" id="PF01266">
    <property type="entry name" value="DAO"/>
    <property type="match status" value="1"/>
</dbReference>
<dbReference type="InterPro" id="IPR006076">
    <property type="entry name" value="FAD-dep_OxRdtase"/>
</dbReference>
<evidence type="ECO:0000313" key="8">
    <source>
        <dbReference type="Proteomes" id="UP001147733"/>
    </source>
</evidence>
<dbReference type="RefSeq" id="XP_056505704.1">
    <property type="nucleotide sequence ID" value="XM_056639947.1"/>
</dbReference>
<gene>
    <name evidence="7" type="ORF">N7469_001027</name>
</gene>
<evidence type="ECO:0000256" key="3">
    <source>
        <dbReference type="ARBA" id="ARBA00022630"/>
    </source>
</evidence>
<evidence type="ECO:0000256" key="1">
    <source>
        <dbReference type="ARBA" id="ARBA00001974"/>
    </source>
</evidence>
<dbReference type="PANTHER" id="PTHR11530:SF26">
    <property type="entry name" value="FAD DEPENDENT OXIDOREDUCTASE SUPERFAMILY (AFU_ORTHOLOGUE AFUA_5G13940)"/>
    <property type="match status" value="1"/>
</dbReference>
<dbReference type="Gene3D" id="3.30.9.10">
    <property type="entry name" value="D-Amino Acid Oxidase, subunit A, domain 2"/>
    <property type="match status" value="1"/>
</dbReference>
<dbReference type="OrthoDB" id="2015447at2759"/>
<protein>
    <recommendedName>
        <fullName evidence="6">FAD dependent oxidoreductase domain-containing protein</fullName>
    </recommendedName>
</protein>
<dbReference type="InterPro" id="IPR006181">
    <property type="entry name" value="D-amino_acid_oxidase_CS"/>
</dbReference>
<dbReference type="GO" id="GO:0019478">
    <property type="term" value="P:D-amino acid catabolic process"/>
    <property type="evidence" value="ECO:0007669"/>
    <property type="project" value="TreeGrafter"/>
</dbReference>
<comment type="similarity">
    <text evidence="2">Belongs to the DAMOX/DASOX family.</text>
</comment>
<dbReference type="GO" id="GO:0003884">
    <property type="term" value="F:D-amino-acid oxidase activity"/>
    <property type="evidence" value="ECO:0007669"/>
    <property type="project" value="InterPro"/>
</dbReference>
<evidence type="ECO:0000256" key="2">
    <source>
        <dbReference type="ARBA" id="ARBA00006730"/>
    </source>
</evidence>
<dbReference type="GO" id="GO:0005737">
    <property type="term" value="C:cytoplasm"/>
    <property type="evidence" value="ECO:0007669"/>
    <property type="project" value="TreeGrafter"/>
</dbReference>
<proteinExistence type="inferred from homology"/>
<dbReference type="InterPro" id="IPR023209">
    <property type="entry name" value="DAO"/>
</dbReference>
<dbReference type="GO" id="GO:0071949">
    <property type="term" value="F:FAD binding"/>
    <property type="evidence" value="ECO:0007669"/>
    <property type="project" value="InterPro"/>
</dbReference>
<dbReference type="Proteomes" id="UP001147733">
    <property type="component" value="Unassembled WGS sequence"/>
</dbReference>
<dbReference type="AlphaFoldDB" id="A0A9W9PE21"/>
<evidence type="ECO:0000256" key="4">
    <source>
        <dbReference type="ARBA" id="ARBA00022827"/>
    </source>
</evidence>
<dbReference type="PROSITE" id="PS00677">
    <property type="entry name" value="DAO"/>
    <property type="match status" value="1"/>
</dbReference>
<keyword evidence="3" id="KW-0285">Flavoprotein</keyword>
<evidence type="ECO:0000313" key="7">
    <source>
        <dbReference type="EMBL" id="KAJ5242700.1"/>
    </source>
</evidence>
<reference evidence="7" key="2">
    <citation type="journal article" date="2023" name="IMA Fungus">
        <title>Comparative genomic study of the Penicillium genus elucidates a diverse pangenome and 15 lateral gene transfer events.</title>
        <authorList>
            <person name="Petersen C."/>
            <person name="Sorensen T."/>
            <person name="Nielsen M.R."/>
            <person name="Sondergaard T.E."/>
            <person name="Sorensen J.L."/>
            <person name="Fitzpatrick D.A."/>
            <person name="Frisvad J.C."/>
            <person name="Nielsen K.L."/>
        </authorList>
    </citation>
    <scope>NUCLEOTIDE SEQUENCE</scope>
    <source>
        <strain evidence="7">IBT 23319</strain>
    </source>
</reference>
<comment type="caution">
    <text evidence="7">The sequence shown here is derived from an EMBL/GenBank/DDBJ whole genome shotgun (WGS) entry which is preliminary data.</text>
</comment>
<dbReference type="SUPFAM" id="SSF51971">
    <property type="entry name" value="Nucleotide-binding domain"/>
    <property type="match status" value="1"/>
</dbReference>
<sequence length="370" mass="40754">MNDTETIVVVGQVYIHEATKDKNILLLTSNSSAGVIGLSTALSIQQHLTPSQSLLLIARDFPSNESVNYASPWAGAHYRPVPGSSAQALREASQARRTYDHLKRVVIDEPGAGVKFVKGVEHLEAPPAEYLDEQSVRNVYTHLDDFRHQTKEELPAGVKWGVEYKTYVINSPVYCAHLLRKFILKGGQKKSYTLTNVNEAFSLGRNVRMVVNCSGLGFDDRKSFIIRGQTCLVRNSVSATITRQNEDGSWSFCIPRPLDGGTIIGGTKQPHEWDPNPSPEIRAKLLSNASKWFPFTPENKGQFDVIRDIVGRRPAREGGMRLELEKLAGGKSLVHAYGAGGRGFEISQGVAEDTVELMLENGLLRAKAAL</sequence>